<dbReference type="InterPro" id="IPR029130">
    <property type="entry name" value="Acid_ceramidase_N"/>
</dbReference>
<dbReference type="GeneID" id="80558664"/>
<evidence type="ECO:0000259" key="1">
    <source>
        <dbReference type="Pfam" id="PF15508"/>
    </source>
</evidence>
<reference evidence="2 3" key="1">
    <citation type="submission" date="2021-02" db="EMBL/GenBank/DDBJ databases">
        <title>Cotonvirus japonicus, which uses Golgi apparatus of host cells for its virion factory, phylogenetically links tailed tupanvirus and icosahedral mimivirus.</title>
        <authorList>
            <person name="Takahashi H."/>
            <person name="Fukaya S."/>
            <person name="Song C."/>
            <person name="Murata K."/>
            <person name="Takemura M."/>
        </authorList>
    </citation>
    <scope>NUCLEOTIDE SEQUENCE [LARGE SCALE GENOMIC DNA]</scope>
</reference>
<dbReference type="RefSeq" id="YP_010842067.1">
    <property type="nucleotide sequence ID" value="NC_079139.1"/>
</dbReference>
<dbReference type="Pfam" id="PF15508">
    <property type="entry name" value="NAAA-beta"/>
    <property type="match status" value="1"/>
</dbReference>
<keyword evidence="2" id="KW-0378">Hydrolase</keyword>
<name>A0ABM7NTK0_9VIRU</name>
<keyword evidence="3" id="KW-1185">Reference proteome</keyword>
<dbReference type="Proteomes" id="UP001321479">
    <property type="component" value="Segment"/>
</dbReference>
<dbReference type="GO" id="GO:0016787">
    <property type="term" value="F:hydrolase activity"/>
    <property type="evidence" value="ECO:0007669"/>
    <property type="project" value="UniProtKB-KW"/>
</dbReference>
<dbReference type="Gene3D" id="3.60.60.10">
    <property type="entry name" value="Penicillin V Acylase, Chain A"/>
    <property type="match status" value="1"/>
</dbReference>
<accession>A0ABM7NTK0</accession>
<proteinExistence type="predicted"/>
<feature type="domain" description="Acid ceramidase N-terminal" evidence="1">
    <location>
        <begin position="3"/>
        <end position="44"/>
    </location>
</feature>
<dbReference type="PANTHER" id="PTHR28583:SF4">
    <property type="entry name" value="N-ACYLETHANOLAMINE-HYDROLYZING ACID AMIDASE"/>
    <property type="match status" value="1"/>
</dbReference>
<evidence type="ECO:0000313" key="2">
    <source>
        <dbReference type="EMBL" id="BCS83459.1"/>
    </source>
</evidence>
<evidence type="ECO:0000313" key="3">
    <source>
        <dbReference type="Proteomes" id="UP001321479"/>
    </source>
</evidence>
<organism evidence="2 3">
    <name type="scientific">Cotonvirus japonicus</name>
    <dbReference type="NCBI Taxonomy" id="2811091"/>
    <lineage>
        <taxon>Viruses</taxon>
        <taxon>Varidnaviria</taxon>
        <taxon>Bamfordvirae</taxon>
        <taxon>Nucleocytoviricota</taxon>
        <taxon>Megaviricetes</taxon>
        <taxon>Imitervirales</taxon>
        <taxon>Mimiviridae</taxon>
        <taxon>Megamimivirinae</taxon>
        <taxon>Cotonvirus</taxon>
        <taxon>Cotonvirus japonicum</taxon>
    </lineage>
</organism>
<dbReference type="EMBL" id="AP024483">
    <property type="protein sequence ID" value="BCS83459.1"/>
    <property type="molecule type" value="Genomic_DNA"/>
</dbReference>
<sequence>MQEIPYYDFDLDLPPEERWEKIIDEYCDVMAETKIHITKILANFSFGLNIVRLASGLINESNSLHYKEIIYIAKRLNMATHEVLLLQLLYETSSACTTAIIKTNKLEFFFRTMDWPMDFLKDITIGLKIISNNRIIGTAVTWVGYVGFLTATNIEHKYSIAINYRRVNDMTVNTIINNVYRTISLKWPIGYLVRNIIENNYNRKTCKDKLINTELISPCYITMFNPKNKSLIITRDCNQVVDVRFDNLFQANCDCGKTEPNILHSIERVNHVKAIINKIQENPDKIVDVNKLIKTITKYPVVNEETIYVHYQYDDNIYTGIVN</sequence>
<dbReference type="PANTHER" id="PTHR28583">
    <property type="entry name" value="ACID AMIDASE"/>
    <property type="match status" value="1"/>
</dbReference>
<protein>
    <submittedName>
        <fullName evidence="2">NTn (N-terminal nucleophile) hydrolase</fullName>
    </submittedName>
</protein>